<evidence type="ECO:0000256" key="1">
    <source>
        <dbReference type="SAM" id="MobiDB-lite"/>
    </source>
</evidence>
<sequence length="536" mass="57731">MRVPMDRRLGLPNAGGWEFLVQRAALLGAVLGIVFGAQEIQAADRQAVVATRVPLESIGVNGVSPAQLNAGASMLTVHFLDDTHLLVTYGTHGLVRRLENDPKDDQDRIVAMEIVELPSGKVIAKEEWQAHDHERYLWNLGRGRFVIRTGWEFYAIEPMAHLASGQPFSRAQIKAFQKPSLLLVSPDQNVITVESRVRVKRANEEWGDAPPGNVPVTMLVEFYRLRGSGDNPKFSMELSGRVLTPRPLFLPLTGDGALYAEPPGRDRRWPVNFVPFGGKPIKAAEVESTCDPQLQMVSPSEFLALTCRGVNDATVLKAYAFDGHEAWEEPLSGMDDPVYATAPEAGRFAVLRHLDSAPGSITSGTDAPVDRQELRVYQTESGDMLLKVDLFPAFKSAENFDLSRDGSLAVGVRDRALVVYKLPEPDKQDRADMAMAAKSAPPVVNAGPIRLPAAVETASLEGPGGGSAAAKAADAAARPAQASKADRTESAAVAAPAQQPVARRVAPTLMKPGEKPEFGKANPQPADDGSSGDLPH</sequence>
<feature type="region of interest" description="Disordered" evidence="1">
    <location>
        <begin position="458"/>
        <end position="536"/>
    </location>
</feature>
<dbReference type="RefSeq" id="WP_146071960.1">
    <property type="nucleotide sequence ID" value="NZ_FNVA01000001.1"/>
</dbReference>
<dbReference type="AlphaFoldDB" id="A0A1H5S8C6"/>
<evidence type="ECO:0000313" key="2">
    <source>
        <dbReference type="EMBL" id="SEF46853.1"/>
    </source>
</evidence>
<dbReference type="Proteomes" id="UP000236728">
    <property type="component" value="Unassembled WGS sequence"/>
</dbReference>
<feature type="compositionally biased region" description="Low complexity" evidence="1">
    <location>
        <begin position="491"/>
        <end position="507"/>
    </location>
</feature>
<evidence type="ECO:0000313" key="3">
    <source>
        <dbReference type="Proteomes" id="UP000236728"/>
    </source>
</evidence>
<keyword evidence="3" id="KW-1185">Reference proteome</keyword>
<dbReference type="OrthoDB" id="107519at2"/>
<feature type="compositionally biased region" description="Low complexity" evidence="1">
    <location>
        <begin position="468"/>
        <end position="483"/>
    </location>
</feature>
<gene>
    <name evidence="2" type="ORF">SAMN05421819_0110</name>
</gene>
<name>A0A1H5S8C6_9BACT</name>
<organism evidence="2 3">
    <name type="scientific">Bryocella elongata</name>
    <dbReference type="NCBI Taxonomy" id="863522"/>
    <lineage>
        <taxon>Bacteria</taxon>
        <taxon>Pseudomonadati</taxon>
        <taxon>Acidobacteriota</taxon>
        <taxon>Terriglobia</taxon>
        <taxon>Terriglobales</taxon>
        <taxon>Acidobacteriaceae</taxon>
        <taxon>Bryocella</taxon>
    </lineage>
</organism>
<proteinExistence type="predicted"/>
<reference evidence="2 3" key="1">
    <citation type="submission" date="2016-10" db="EMBL/GenBank/DDBJ databases">
        <authorList>
            <person name="de Groot N.N."/>
        </authorList>
    </citation>
    <scope>NUCLEOTIDE SEQUENCE [LARGE SCALE GENOMIC DNA]</scope>
    <source>
        <strain evidence="2 3">DSM 22489</strain>
    </source>
</reference>
<dbReference type="EMBL" id="FNVA01000001">
    <property type="protein sequence ID" value="SEF46853.1"/>
    <property type="molecule type" value="Genomic_DNA"/>
</dbReference>
<protein>
    <submittedName>
        <fullName evidence="2">Uncharacterized protein</fullName>
    </submittedName>
</protein>
<accession>A0A1H5S8C6</accession>